<dbReference type="PANTHER" id="PTHR31793">
    <property type="entry name" value="4-HYDROXYBENZOYL-COA THIOESTERASE FAMILY MEMBER"/>
    <property type="match status" value="1"/>
</dbReference>
<evidence type="ECO:0000313" key="3">
    <source>
        <dbReference type="EMBL" id="USG62664.1"/>
    </source>
</evidence>
<dbReference type="EMBL" id="CP098747">
    <property type="protein sequence ID" value="USG62664.1"/>
    <property type="molecule type" value="Genomic_DNA"/>
</dbReference>
<accession>A0ABY4W6Y8</accession>
<evidence type="ECO:0000313" key="4">
    <source>
        <dbReference type="Proteomes" id="UP001056291"/>
    </source>
</evidence>
<dbReference type="RefSeq" id="WP_251936655.1">
    <property type="nucleotide sequence ID" value="NZ_CP098747.1"/>
</dbReference>
<dbReference type="PANTHER" id="PTHR31793:SF27">
    <property type="entry name" value="NOVEL THIOESTERASE SUPERFAMILY DOMAIN AND SAPOSIN A-TYPE DOMAIN CONTAINING PROTEIN (0610012H03RIK)"/>
    <property type="match status" value="1"/>
</dbReference>
<sequence>MARSDFSFFYDFRVRYSEIDGQGVVFNAHYLTYFDTTITEYFRELGFDYRAYVAQTGQDFHLVKSLVNYEKPILFDADIQVGCRVSNIGWTSITFLLEIFGKGEDSRYCTGEIIWVNTDQATHKTAPVNDEIRALFGHSELAAT</sequence>
<dbReference type="NCBIfam" id="TIGR00051">
    <property type="entry name" value="YbgC/FadM family acyl-CoA thioesterase"/>
    <property type="match status" value="1"/>
</dbReference>
<comment type="similarity">
    <text evidence="1">Belongs to the 4-hydroxybenzoyl-CoA thioesterase family.</text>
</comment>
<keyword evidence="4" id="KW-1185">Reference proteome</keyword>
<dbReference type="InterPro" id="IPR050563">
    <property type="entry name" value="4-hydroxybenzoyl-CoA_TE"/>
</dbReference>
<name>A0ABY4W6Y8_9PROT</name>
<dbReference type="Pfam" id="PF13279">
    <property type="entry name" value="4HBT_2"/>
    <property type="match status" value="1"/>
</dbReference>
<dbReference type="Gene3D" id="3.10.129.10">
    <property type="entry name" value="Hotdog Thioesterase"/>
    <property type="match status" value="1"/>
</dbReference>
<evidence type="ECO:0000256" key="2">
    <source>
        <dbReference type="ARBA" id="ARBA00022801"/>
    </source>
</evidence>
<proteinExistence type="inferred from homology"/>
<dbReference type="PIRSF" id="PIRSF003230">
    <property type="entry name" value="YbgC"/>
    <property type="match status" value="1"/>
</dbReference>
<keyword evidence="2" id="KW-0378">Hydrolase</keyword>
<protein>
    <submittedName>
        <fullName evidence="3">Acyl-CoA thioesterase</fullName>
    </submittedName>
</protein>
<dbReference type="CDD" id="cd00586">
    <property type="entry name" value="4HBT"/>
    <property type="match status" value="1"/>
</dbReference>
<gene>
    <name evidence="3" type="ORF">NBZ79_06695</name>
</gene>
<dbReference type="InterPro" id="IPR006684">
    <property type="entry name" value="YbgC/YbaW"/>
</dbReference>
<organism evidence="3 4">
    <name type="scientific">Sneathiella marina</name>
    <dbReference type="NCBI Taxonomy" id="2950108"/>
    <lineage>
        <taxon>Bacteria</taxon>
        <taxon>Pseudomonadati</taxon>
        <taxon>Pseudomonadota</taxon>
        <taxon>Alphaproteobacteria</taxon>
        <taxon>Sneathiellales</taxon>
        <taxon>Sneathiellaceae</taxon>
        <taxon>Sneathiella</taxon>
    </lineage>
</organism>
<reference evidence="3" key="1">
    <citation type="submission" date="2022-06" db="EMBL/GenBank/DDBJ databases">
        <title>Sneathiella actinostolidae sp. nov., isolated from a sea anemonein the Western Pacific Ocean.</title>
        <authorList>
            <person name="Wei M.J."/>
        </authorList>
    </citation>
    <scope>NUCLEOTIDE SEQUENCE</scope>
    <source>
        <strain evidence="3">PHK-P5</strain>
    </source>
</reference>
<dbReference type="SUPFAM" id="SSF54637">
    <property type="entry name" value="Thioesterase/thiol ester dehydrase-isomerase"/>
    <property type="match status" value="1"/>
</dbReference>
<dbReference type="Proteomes" id="UP001056291">
    <property type="component" value="Chromosome"/>
</dbReference>
<dbReference type="InterPro" id="IPR029069">
    <property type="entry name" value="HotDog_dom_sf"/>
</dbReference>
<evidence type="ECO:0000256" key="1">
    <source>
        <dbReference type="ARBA" id="ARBA00005953"/>
    </source>
</evidence>